<dbReference type="GO" id="GO:0003729">
    <property type="term" value="F:mRNA binding"/>
    <property type="evidence" value="ECO:0007669"/>
    <property type="project" value="TreeGrafter"/>
</dbReference>
<dbReference type="AlphaFoldDB" id="A0A2P5BCD8"/>
<evidence type="ECO:0000256" key="1">
    <source>
        <dbReference type="ARBA" id="ARBA00022737"/>
    </source>
</evidence>
<dbReference type="PANTHER" id="PTHR12537:SF137">
    <property type="entry name" value="PUMILIO HOMOLOG 16-RELATED"/>
    <property type="match status" value="1"/>
</dbReference>
<dbReference type="GO" id="GO:0005737">
    <property type="term" value="C:cytoplasm"/>
    <property type="evidence" value="ECO:0007669"/>
    <property type="project" value="TreeGrafter"/>
</dbReference>
<evidence type="ECO:0000313" key="6">
    <source>
        <dbReference type="EMBL" id="PON46454.1"/>
    </source>
</evidence>
<name>A0A2P5BCD8_TREOI</name>
<dbReference type="Pfam" id="PF00806">
    <property type="entry name" value="PUF"/>
    <property type="match status" value="3"/>
</dbReference>
<feature type="repeat" description="Pumilio" evidence="4">
    <location>
        <begin position="24"/>
        <end position="60"/>
    </location>
</feature>
<feature type="domain" description="PUM-HD" evidence="5">
    <location>
        <begin position="1"/>
        <end position="117"/>
    </location>
</feature>
<dbReference type="SUPFAM" id="SSF48371">
    <property type="entry name" value="ARM repeat"/>
    <property type="match status" value="1"/>
</dbReference>
<dbReference type="PANTHER" id="PTHR12537">
    <property type="entry name" value="RNA BINDING PROTEIN PUMILIO-RELATED"/>
    <property type="match status" value="1"/>
</dbReference>
<evidence type="ECO:0000256" key="3">
    <source>
        <dbReference type="ARBA" id="ARBA00022884"/>
    </source>
</evidence>
<keyword evidence="1" id="KW-0677">Repeat</keyword>
<dbReference type="InParanoid" id="A0A2P5BCD8"/>
<dbReference type="Proteomes" id="UP000237000">
    <property type="component" value="Unassembled WGS sequence"/>
</dbReference>
<dbReference type="InterPro" id="IPR016024">
    <property type="entry name" value="ARM-type_fold"/>
</dbReference>
<dbReference type="InterPro" id="IPR011989">
    <property type="entry name" value="ARM-like"/>
</dbReference>
<dbReference type="PROSITE" id="PS50302">
    <property type="entry name" value="PUM"/>
    <property type="match status" value="1"/>
</dbReference>
<protein>
    <submittedName>
        <fullName evidence="6">Coatomer beta subunit</fullName>
    </submittedName>
</protein>
<keyword evidence="2" id="KW-0810">Translation regulation</keyword>
<comment type="caution">
    <text evidence="6">The sequence shown here is derived from an EMBL/GenBank/DDBJ whole genome shotgun (WGS) entry which is preliminary data.</text>
</comment>
<dbReference type="EMBL" id="JXTC01000553">
    <property type="protein sequence ID" value="PON46454.1"/>
    <property type="molecule type" value="Genomic_DNA"/>
</dbReference>
<evidence type="ECO:0000259" key="5">
    <source>
        <dbReference type="PROSITE" id="PS50303"/>
    </source>
</evidence>
<dbReference type="PROSITE" id="PS50303">
    <property type="entry name" value="PUM_HD"/>
    <property type="match status" value="1"/>
</dbReference>
<evidence type="ECO:0000313" key="7">
    <source>
        <dbReference type="Proteomes" id="UP000237000"/>
    </source>
</evidence>
<sequence>MVACIALNECITCIRGPRRSQLLNVVSSNSVYLSQDPSGSYVVQQVLGLQNPLVNQKIICTQLKGQYGRFSFQKGASHVVEKCLDTPLMEVVVDELLSYIKLGQLAGHPYGNYAKRL</sequence>
<dbReference type="InterPro" id="IPR033133">
    <property type="entry name" value="PUM-HD"/>
</dbReference>
<dbReference type="STRING" id="63057.A0A2P5BCD8"/>
<accession>A0A2P5BCD8</accession>
<gene>
    <name evidence="6" type="ORF">TorRG33x02_325860</name>
</gene>
<dbReference type="InterPro" id="IPR001313">
    <property type="entry name" value="Pumilio_RNA-bd_rpt"/>
</dbReference>
<dbReference type="GO" id="GO:0006417">
    <property type="term" value="P:regulation of translation"/>
    <property type="evidence" value="ECO:0007669"/>
    <property type="project" value="UniProtKB-KW"/>
</dbReference>
<dbReference type="OrthoDB" id="1141894at2759"/>
<reference evidence="7" key="1">
    <citation type="submission" date="2016-06" db="EMBL/GenBank/DDBJ databases">
        <title>Parallel loss of symbiosis genes in relatives of nitrogen-fixing non-legume Parasponia.</title>
        <authorList>
            <person name="Van Velzen R."/>
            <person name="Holmer R."/>
            <person name="Bu F."/>
            <person name="Rutten L."/>
            <person name="Van Zeijl A."/>
            <person name="Liu W."/>
            <person name="Santuari L."/>
            <person name="Cao Q."/>
            <person name="Sharma T."/>
            <person name="Shen D."/>
            <person name="Roswanjaya Y."/>
            <person name="Wardhani T."/>
            <person name="Kalhor M.S."/>
            <person name="Jansen J."/>
            <person name="Van den Hoogen J."/>
            <person name="Gungor B."/>
            <person name="Hartog M."/>
            <person name="Hontelez J."/>
            <person name="Verver J."/>
            <person name="Yang W.-C."/>
            <person name="Schijlen E."/>
            <person name="Repin R."/>
            <person name="Schilthuizen M."/>
            <person name="Schranz E."/>
            <person name="Heidstra R."/>
            <person name="Miyata K."/>
            <person name="Fedorova E."/>
            <person name="Kohlen W."/>
            <person name="Bisseling T."/>
            <person name="Smit S."/>
            <person name="Geurts R."/>
        </authorList>
    </citation>
    <scope>NUCLEOTIDE SEQUENCE [LARGE SCALE GENOMIC DNA]</scope>
    <source>
        <strain evidence="7">cv. RG33-2</strain>
    </source>
</reference>
<evidence type="ECO:0000256" key="4">
    <source>
        <dbReference type="PROSITE-ProRule" id="PRU00317"/>
    </source>
</evidence>
<keyword evidence="3" id="KW-0694">RNA-binding</keyword>
<proteinExistence type="predicted"/>
<keyword evidence="7" id="KW-1185">Reference proteome</keyword>
<evidence type="ECO:0000256" key="2">
    <source>
        <dbReference type="ARBA" id="ARBA00022845"/>
    </source>
</evidence>
<organism evidence="6 7">
    <name type="scientific">Trema orientale</name>
    <name type="common">Charcoal tree</name>
    <name type="synonym">Celtis orientalis</name>
    <dbReference type="NCBI Taxonomy" id="63057"/>
    <lineage>
        <taxon>Eukaryota</taxon>
        <taxon>Viridiplantae</taxon>
        <taxon>Streptophyta</taxon>
        <taxon>Embryophyta</taxon>
        <taxon>Tracheophyta</taxon>
        <taxon>Spermatophyta</taxon>
        <taxon>Magnoliopsida</taxon>
        <taxon>eudicotyledons</taxon>
        <taxon>Gunneridae</taxon>
        <taxon>Pentapetalae</taxon>
        <taxon>rosids</taxon>
        <taxon>fabids</taxon>
        <taxon>Rosales</taxon>
        <taxon>Cannabaceae</taxon>
        <taxon>Trema</taxon>
    </lineage>
</organism>
<dbReference type="Gene3D" id="1.25.10.10">
    <property type="entry name" value="Leucine-rich Repeat Variant"/>
    <property type="match status" value="1"/>
</dbReference>